<evidence type="ECO:0000313" key="91">
    <source>
        <dbReference type="Proteomes" id="UP000546397"/>
    </source>
</evidence>
<dbReference type="Proteomes" id="UP000460224">
    <property type="component" value="Unassembled WGS sequence"/>
</dbReference>
<evidence type="ECO:0000313" key="13">
    <source>
        <dbReference type="EMBL" id="EAE1339368.1"/>
    </source>
</evidence>
<dbReference type="Pfam" id="PF13731">
    <property type="entry name" value="WxL"/>
    <property type="match status" value="1"/>
</dbReference>
<evidence type="ECO:0000313" key="53">
    <source>
        <dbReference type="EMBL" id="RKA11115.1"/>
    </source>
</evidence>
<dbReference type="Proteomes" id="UP000489121">
    <property type="component" value="Unassembled WGS sequence"/>
</dbReference>
<reference evidence="49 76" key="4">
    <citation type="submission" date="2018-04" db="EMBL/GenBank/DDBJ databases">
        <title>Genome Analysis of a Prevalent Clone of Listeria monocytogenes Sequence Type 87 in China.</title>
        <authorList>
            <person name="Wang Y."/>
        </authorList>
    </citation>
    <scope>NUCLEOTIDE SEQUENCE [LARGE SCALE GENOMIC DNA]</scope>
    <source>
        <strain evidence="49 76">ICDC_LM1523</strain>
    </source>
</reference>
<evidence type="ECO:0000313" key="84">
    <source>
        <dbReference type="Proteomes" id="UP000525850"/>
    </source>
</evidence>
<dbReference type="EMBL" id="DAAIJL010000001">
    <property type="protein sequence ID" value="HAB8555776.1"/>
    <property type="molecule type" value="Genomic_DNA"/>
</dbReference>
<dbReference type="EMBL" id="AAAJWF010000001">
    <property type="protein sequence ID" value="EAC7479176.1"/>
    <property type="molecule type" value="Genomic_DNA"/>
</dbReference>
<evidence type="ECO:0000313" key="37">
    <source>
        <dbReference type="EMBL" id="ECY6544872.1"/>
    </source>
</evidence>
<evidence type="ECO:0000313" key="72">
    <source>
        <dbReference type="Proteomes" id="UP000410967"/>
    </source>
</evidence>
<evidence type="ECO:0000313" key="8">
    <source>
        <dbReference type="EMBL" id="EAC9040404.1"/>
    </source>
</evidence>
<dbReference type="EMBL" id="AAAQQZ010000005">
    <property type="protein sequence ID" value="EAE1339368.1"/>
    <property type="molecule type" value="Genomic_DNA"/>
</dbReference>
<dbReference type="Proteomes" id="UP000546397">
    <property type="component" value="Unassembled WGS sequence"/>
</dbReference>
<evidence type="ECO:0000313" key="62">
    <source>
        <dbReference type="Proteomes" id="UP000354255"/>
    </source>
</evidence>
<dbReference type="Proteomes" id="UP000339309">
    <property type="component" value="Unassembled WGS sequence"/>
</dbReference>
<dbReference type="KEGG" id="lmok:CQ02_03155"/>
<evidence type="ECO:0000313" key="63">
    <source>
        <dbReference type="Proteomes" id="UP000358545"/>
    </source>
</evidence>
<evidence type="ECO:0000313" key="35">
    <source>
        <dbReference type="EMBL" id="ECC1555904.1"/>
    </source>
</evidence>
<dbReference type="EMBL" id="AAANYN010000004">
    <property type="protein sequence ID" value="EAD5773507.1"/>
    <property type="molecule type" value="Genomic_DNA"/>
</dbReference>
<evidence type="ECO:0000313" key="4">
    <source>
        <dbReference type="EMBL" id="EAC4551396.1"/>
    </source>
</evidence>
<evidence type="ECO:0000313" key="43">
    <source>
        <dbReference type="EMBL" id="HAA8053222.1"/>
    </source>
</evidence>
<evidence type="ECO:0000313" key="94">
    <source>
        <dbReference type="Proteomes" id="UP000566721"/>
    </source>
</evidence>
<dbReference type="EMBL" id="AAHZFY010000023">
    <property type="protein sequence ID" value="ECB9514127.1"/>
    <property type="molecule type" value="Genomic_DNA"/>
</dbReference>
<dbReference type="Proteomes" id="UP000481141">
    <property type="component" value="Unassembled WGS sequence"/>
</dbReference>
<evidence type="ECO:0000313" key="82">
    <source>
        <dbReference type="Proteomes" id="UP000489121"/>
    </source>
</evidence>
<gene>
    <name evidence="16" type="ORF">A8L61_10945</name>
    <name evidence="25" type="ORF">AB917_07650</name>
    <name evidence="4" type="ORF">ABZ57_02735</name>
    <name evidence="52" type="ORF">AJL21_10105</name>
    <name evidence="51" type="ORF">AJL21_15120</name>
    <name evidence="13" type="ORF">ART25_10660</name>
    <name evidence="5" type="ORF">ARY78_11340</name>
    <name evidence="20" type="ORF">B1N52_03745</name>
    <name evidence="19" type="ORF">B1S26_11260</name>
    <name evidence="21" type="ORF">B5K54_06715</name>
    <name evidence="17" type="ORF">BB997_00580</name>
    <name evidence="36" type="ORF">BCZ19_03545</name>
    <name evidence="18" type="ORF">BCZ21_02800</name>
    <name evidence="23" type="ORF">CA369_08180</name>
    <name evidence="22" type="ORF">CAV64_10710</name>
    <name evidence="26" type="ORF">CW845_10100</name>
    <name evidence="28" type="ORF">D4920_10195</name>
    <name evidence="27" type="ORF">D4B11_02890</name>
    <name evidence="29" type="ORF">D5N24_09550</name>
    <name evidence="31" type="ORF">D7104_01160</name>
    <name evidence="49" type="ORF">DCK61_01815</name>
    <name evidence="24" type="ORF">DCT16_00575</name>
    <name evidence="7" type="ORF">DQ70_00580</name>
    <name evidence="6" type="ORF">DU018_05030</name>
    <name evidence="53" type="ORF">DYZ80_00648</name>
    <name evidence="15" type="ORF">E1W56_00615</name>
    <name evidence="30" type="ORF">E5F58_03545</name>
    <name evidence="12" type="ORF">EX365_14135</name>
    <name evidence="11" type="ORF">EXZ73_04290</name>
    <name evidence="37" type="ORF">F6436_11045</name>
    <name evidence="38" type="ORF">F6515_06560</name>
    <name evidence="32" type="ORF">FA835_12935</name>
    <name evidence="34" type="ORF">FLQ97_10290</name>
    <name evidence="33" type="ORF">FLR03_02180</name>
    <name evidence="35" type="ORF">FNX40_03680</name>
    <name evidence="41" type="ORF">FV747_05715</name>
    <name evidence="42" type="ORF">G3O21_001845</name>
    <name evidence="43" type="ORF">GHH22_08640</name>
    <name evidence="48" type="ORF">GI949_10725</name>
    <name evidence="40" type="ORF">GJW51_11000</name>
    <name evidence="39" type="ORF">GQG13_00560</name>
    <name evidence="44" type="ORF">GYR60_08525</name>
    <name evidence="45" type="ORF">GYS09_00555</name>
    <name evidence="46" type="ORF">GYX23_03030</name>
    <name evidence="47" type="ORF">GYY14_02560</name>
    <name evidence="50" type="ORF">HZJ64_02405</name>
    <name evidence="8" type="ORF">KV70_09315</name>
    <name evidence="9" type="ORF">QD52_03540</name>
    <name evidence="10" type="ORF">UI29_03555</name>
    <name evidence="14" type="ORF">Y261_10015</name>
</gene>
<dbReference type="EMBL" id="AAIAJJ010000002">
    <property type="protein sequence ID" value="ECC1555904.1"/>
    <property type="molecule type" value="Genomic_DNA"/>
</dbReference>
<dbReference type="Proteomes" id="UP000403352">
    <property type="component" value="Unassembled WGS sequence"/>
</dbReference>
<evidence type="ECO:0000313" key="83">
    <source>
        <dbReference type="Proteomes" id="UP000522199"/>
    </source>
</evidence>
<evidence type="ECO:0000313" key="69">
    <source>
        <dbReference type="Proteomes" id="UP000389283"/>
    </source>
</evidence>
<evidence type="ECO:0000313" key="33">
    <source>
        <dbReference type="EMBL" id="ECB9472482.1"/>
    </source>
</evidence>
<dbReference type="EMBL" id="DAAJCS010000002">
    <property type="protein sequence ID" value="HAC0011967.1"/>
    <property type="molecule type" value="Genomic_DNA"/>
</dbReference>
<evidence type="ECO:0000313" key="87">
    <source>
        <dbReference type="Proteomes" id="UP000530452"/>
    </source>
</evidence>
<dbReference type="EMBL" id="AABGUK010000001">
    <property type="protein sequence ID" value="EAH4241072.1"/>
    <property type="molecule type" value="Genomic_DNA"/>
</dbReference>
<dbReference type="EMBL" id="AAAKQF010000005">
    <property type="protein sequence ID" value="EAC9040404.1"/>
    <property type="molecule type" value="Genomic_DNA"/>
</dbReference>
<evidence type="ECO:0000313" key="79">
    <source>
        <dbReference type="Proteomes" id="UP000478682"/>
    </source>
</evidence>
<dbReference type="Proteomes" id="UP000843775">
    <property type="component" value="Unassembled WGS sequence"/>
</dbReference>
<evidence type="ECO:0000313" key="49">
    <source>
        <dbReference type="EMBL" id="KAA9453216.1"/>
    </source>
</evidence>
<dbReference type="Proteomes" id="UP000530452">
    <property type="component" value="Unassembled WGS sequence"/>
</dbReference>
<evidence type="ECO:0000313" key="97">
    <source>
        <dbReference type="Proteomes" id="UP000843775"/>
    </source>
</evidence>
<dbReference type="AlphaFoldDB" id="A0A0B8RGA9"/>
<dbReference type="Proteomes" id="UP000358545">
    <property type="component" value="Unassembled WGS sequence"/>
</dbReference>
<dbReference type="EMBL" id="AAAMZD010000001">
    <property type="protein sequence ID" value="EAD3791849.1"/>
    <property type="molecule type" value="Genomic_DNA"/>
</dbReference>
<dbReference type="EMBL" id="AABATR010000001">
    <property type="protein sequence ID" value="EAG1892098.1"/>
    <property type="molecule type" value="Genomic_DNA"/>
</dbReference>
<evidence type="ECO:0000313" key="39">
    <source>
        <dbReference type="EMBL" id="EDN7713608.1"/>
    </source>
</evidence>
<evidence type="ECO:0000313" key="75">
    <source>
        <dbReference type="Proteomes" id="UP000455569"/>
    </source>
</evidence>
<evidence type="ECO:0000313" key="48">
    <source>
        <dbReference type="EMBL" id="HAC1755438.1"/>
    </source>
</evidence>
<reference evidence="95 96" key="3">
    <citation type="journal article" date="2018" name="Genome Biol.">
        <title>SKESA: strategic k-mer extension for scrupulous assemblies.</title>
        <authorList>
            <person name="Souvorov A."/>
            <person name="Agarwala R."/>
            <person name="Lipman D.J."/>
        </authorList>
    </citation>
    <scope>NUCLEOTIDE SEQUENCE [LARGE SCALE GENOMIC DNA]</scope>
    <source>
        <strain evidence="43">09CEB371LM</strain>
        <strain evidence="45 98">CFIAFB20100120</strain>
        <strain evidence="44 95">CFIAFB20130012</strain>
        <strain evidence="47">CFIAFB20170037</strain>
        <strain evidence="46 96">CFIAFB20170045</strain>
        <strain evidence="48 97">DMG1500109</strain>
    </source>
</reference>
<dbReference type="EMBL" id="AAAJKI010000008">
    <property type="protein sequence ID" value="EAC6547731.1"/>
    <property type="molecule type" value="Genomic_DNA"/>
</dbReference>
<evidence type="ECO:0000313" key="9">
    <source>
        <dbReference type="EMBL" id="EAD1184154.1"/>
    </source>
</evidence>
<evidence type="ECO:0000313" key="57">
    <source>
        <dbReference type="Proteomes" id="UP000337746"/>
    </source>
</evidence>
<dbReference type="Proteomes" id="UP000549379">
    <property type="component" value="Unassembled WGS sequence"/>
</dbReference>
<evidence type="ECO:0000313" key="51">
    <source>
        <dbReference type="EMBL" id="OET47812.1"/>
    </source>
</evidence>
<evidence type="ECO:0000313" key="30">
    <source>
        <dbReference type="EMBL" id="EAH4241072.1"/>
    </source>
</evidence>
<dbReference type="Proteomes" id="UP000354255">
    <property type="component" value="Unassembled WGS sequence"/>
</dbReference>
<dbReference type="Proteomes" id="UP000522199">
    <property type="component" value="Unassembled WGS sequence"/>
</dbReference>
<dbReference type="Proteomes" id="UP000527632">
    <property type="component" value="Unassembled WGS sequence"/>
</dbReference>
<dbReference type="EMBL" id="AANPAU010000006">
    <property type="protein sequence ID" value="EDP8514421.1"/>
    <property type="molecule type" value="Genomic_DNA"/>
</dbReference>
<dbReference type="Proteomes" id="UP000852906">
    <property type="component" value="Unassembled WGS sequence"/>
</dbReference>
<dbReference type="Proteomes" id="UP000540117">
    <property type="component" value="Unassembled WGS sequence"/>
</dbReference>
<evidence type="ECO:0000313" key="21">
    <source>
        <dbReference type="EMBL" id="EAG2996974.1"/>
    </source>
</evidence>
<feature type="chain" id="PRO_5015035064" evidence="2">
    <location>
        <begin position="27"/>
        <end position="237"/>
    </location>
</feature>
<evidence type="ECO:0000313" key="93">
    <source>
        <dbReference type="Proteomes" id="UP000549379"/>
    </source>
</evidence>
<evidence type="ECO:0000313" key="81">
    <source>
        <dbReference type="Proteomes" id="UP000481141"/>
    </source>
</evidence>
<dbReference type="EMBL" id="AANCRK010000001">
    <property type="protein sequence ID" value="EDN7713608.1"/>
    <property type="molecule type" value="Genomic_DNA"/>
</dbReference>
<reference evidence="72 83" key="7">
    <citation type="submission" date="2019-04" db="EMBL/GenBank/DDBJ databases">
        <authorList>
            <consortium name="GenomeTrakr network: Whole genome sequencing for foodborne pathogen traceback"/>
        </authorList>
    </citation>
    <scope>NUCLEOTIDE SEQUENCE [LARGE SCALE GENOMIC DNA]</scope>
    <source>
        <strain evidence="25 92">CFSAN004300</strain>
        <strain evidence="26 83">CFSAN072474</strain>
        <strain evidence="37 64">FLAG-55987</strain>
        <strain evidence="32 72">PHLUSALM00088</strain>
    </source>
</reference>
<evidence type="ECO:0000313" key="56">
    <source>
        <dbReference type="Proteomes" id="UP000336166"/>
    </source>
</evidence>
<proteinExistence type="predicted"/>
<dbReference type="EMBL" id="AABDGJ010000004">
    <property type="protein sequence ID" value="EAG6990460.1"/>
    <property type="molecule type" value="Genomic_DNA"/>
</dbReference>
<comment type="caution">
    <text evidence="9">The sequence shown here is derived from an EMBL/GenBank/DDBJ whole genome shotgun (WGS) entry which is preliminary data.</text>
</comment>
<dbReference type="Proteomes" id="UP000379076">
    <property type="component" value="Unassembled WGS sequence"/>
</dbReference>
<evidence type="ECO:0000313" key="34">
    <source>
        <dbReference type="EMBL" id="ECB9514127.1"/>
    </source>
</evidence>
<evidence type="ECO:0000313" key="46">
    <source>
        <dbReference type="EMBL" id="HAC0011967.1"/>
    </source>
</evidence>
<dbReference type="EMBL" id="AALEDS010000010">
    <property type="protein sequence ID" value="ECY6544872.1"/>
    <property type="molecule type" value="Genomic_DNA"/>
</dbReference>
<evidence type="ECO:0000313" key="10">
    <source>
        <dbReference type="EMBL" id="EAD3791849.1"/>
    </source>
</evidence>
<dbReference type="EMBL" id="DAAJZA010000007">
    <property type="protein sequence ID" value="HAC1755438.1"/>
    <property type="molecule type" value="Genomic_DNA"/>
</dbReference>
<dbReference type="EMBL" id="MJTJ01000019">
    <property type="protein sequence ID" value="OET48615.1"/>
    <property type="molecule type" value="Genomic_DNA"/>
</dbReference>
<evidence type="ECO:0000313" key="44">
    <source>
        <dbReference type="EMBL" id="HAB8398565.1"/>
    </source>
</evidence>
<evidence type="ECO:0000313" key="99">
    <source>
        <dbReference type="Proteomes" id="UP000852906"/>
    </source>
</evidence>
<evidence type="ECO:0000313" key="11">
    <source>
        <dbReference type="EMBL" id="EAD5773507.1"/>
    </source>
</evidence>
<evidence type="ECO:0000313" key="65">
    <source>
        <dbReference type="Proteomes" id="UP000365297"/>
    </source>
</evidence>
<dbReference type="Proteomes" id="UP000368512">
    <property type="component" value="Unassembled WGS sequence"/>
</dbReference>
<feature type="region of interest" description="Disordered" evidence="1">
    <location>
        <begin position="44"/>
        <end position="76"/>
    </location>
</feature>
<dbReference type="EMBL" id="AANDSR010000007">
    <property type="protein sequence ID" value="EDN9837185.1"/>
    <property type="molecule type" value="Genomic_DNA"/>
</dbReference>
<dbReference type="EMBL" id="AABCVX010000001">
    <property type="protein sequence ID" value="EAG6167877.1"/>
    <property type="molecule type" value="Genomic_DNA"/>
</dbReference>
<dbReference type="EMBL" id="DAAJFY010000001">
    <property type="protein sequence ID" value="HAC0274246.1"/>
    <property type="molecule type" value="Genomic_DNA"/>
</dbReference>
<evidence type="ECO:0000313" key="47">
    <source>
        <dbReference type="EMBL" id="HAC0274246.1"/>
    </source>
</evidence>
<dbReference type="EMBL" id="AAAIXK010000006">
    <property type="protein sequence ID" value="EAC5551022.1"/>
    <property type="molecule type" value="Genomic_DNA"/>
</dbReference>
<evidence type="ECO:0000313" key="24">
    <source>
        <dbReference type="EMBL" id="EAG6167877.1"/>
    </source>
</evidence>
<evidence type="ECO:0000313" key="26">
    <source>
        <dbReference type="EMBL" id="EAG9387836.1"/>
    </source>
</evidence>
<dbReference type="Proteomes" id="UP000393182">
    <property type="component" value="Unassembled WGS sequence"/>
</dbReference>
<evidence type="ECO:0000313" key="54">
    <source>
        <dbReference type="Proteomes" id="UP000272537"/>
    </source>
</evidence>
<organism evidence="9 71">
    <name type="scientific">Listeria monocytogenes</name>
    <dbReference type="NCBI Taxonomy" id="1639"/>
    <lineage>
        <taxon>Bacteria</taxon>
        <taxon>Bacillati</taxon>
        <taxon>Bacillota</taxon>
        <taxon>Bacilli</taxon>
        <taxon>Bacillales</taxon>
        <taxon>Listeriaceae</taxon>
        <taxon>Listeria</taxon>
    </lineage>
</organism>
<dbReference type="Proteomes" id="UP000365297">
    <property type="component" value="Unassembled WGS sequence"/>
</dbReference>
<dbReference type="Proteomes" id="UP000566721">
    <property type="component" value="Unassembled WGS sequence"/>
</dbReference>
<evidence type="ECO:0000313" key="90">
    <source>
        <dbReference type="Proteomes" id="UP000544530"/>
    </source>
</evidence>
<evidence type="ECO:0000256" key="1">
    <source>
        <dbReference type="SAM" id="MobiDB-lite"/>
    </source>
</evidence>
<dbReference type="EMBL" id="QXLS01000001">
    <property type="protein sequence ID" value="RKA11115.1"/>
    <property type="molecule type" value="Genomic_DNA"/>
</dbReference>
<evidence type="ECO:0000313" key="68">
    <source>
        <dbReference type="Proteomes" id="UP000379076"/>
    </source>
</evidence>
<dbReference type="Proteomes" id="UP000467536">
    <property type="component" value="Unassembled WGS sequence"/>
</dbReference>
<dbReference type="Proteomes" id="UP000533021">
    <property type="component" value="Unassembled WGS sequence"/>
</dbReference>
<evidence type="ECO:0000313" key="19">
    <source>
        <dbReference type="EMBL" id="EAG2245980.1"/>
    </source>
</evidence>
<feature type="signal peptide" evidence="2">
    <location>
        <begin position="1"/>
        <end position="26"/>
    </location>
</feature>
<evidence type="ECO:0000313" key="98">
    <source>
        <dbReference type="Proteomes" id="UP000844415"/>
    </source>
</evidence>
<dbReference type="OMA" id="GTWITLW"/>
<evidence type="ECO:0000313" key="66">
    <source>
        <dbReference type="Proteomes" id="UP000368512"/>
    </source>
</evidence>
<evidence type="ECO:0000313" key="45">
    <source>
        <dbReference type="EMBL" id="HAB8555776.1"/>
    </source>
</evidence>
<dbReference type="EMBL" id="QDAY01000001">
    <property type="protein sequence ID" value="KAA9453216.1"/>
    <property type="molecule type" value="Genomic_DNA"/>
</dbReference>
<dbReference type="Proteomes" id="UP000410967">
    <property type="component" value="Unassembled WGS sequence"/>
</dbReference>
<evidence type="ECO:0000313" key="95">
    <source>
        <dbReference type="Proteomes" id="UP000840197"/>
    </source>
</evidence>
<dbReference type="EMBL" id="AAAREG010000007">
    <property type="protein sequence ID" value="EAE2354681.1"/>
    <property type="molecule type" value="Genomic_DNA"/>
</dbReference>
<dbReference type="Proteomes" id="UP000364988">
    <property type="component" value="Unassembled WGS sequence"/>
</dbReference>
<feature type="domain" description="WxL" evidence="3">
    <location>
        <begin position="28"/>
        <end position="235"/>
    </location>
</feature>
<dbReference type="Proteomes" id="UP000528151">
    <property type="component" value="Unassembled WGS sequence"/>
</dbReference>
<evidence type="ECO:0000313" key="92">
    <source>
        <dbReference type="Proteomes" id="UP000548278"/>
    </source>
</evidence>
<evidence type="ECO:0000313" key="74">
    <source>
        <dbReference type="Proteomes" id="UP000427828"/>
    </source>
</evidence>
<name>A0A0B8RGA9_LISMN</name>
<dbReference type="Proteomes" id="UP000350032">
    <property type="component" value="Unassembled WGS sequence"/>
</dbReference>
<dbReference type="Proteomes" id="UP000478704">
    <property type="component" value="Unassembled WGS sequence"/>
</dbReference>
<dbReference type="RefSeq" id="WP_003725895.1">
    <property type="nucleotide sequence ID" value="NC_021824.1"/>
</dbReference>
<dbReference type="EMBL" id="AABEKY010000005">
    <property type="protein sequence ID" value="EAG9387836.1"/>
    <property type="molecule type" value="Genomic_DNA"/>
</dbReference>
<feature type="compositionally biased region" description="Polar residues" evidence="1">
    <location>
        <begin position="64"/>
        <end position="76"/>
    </location>
</feature>
<dbReference type="Proteomes" id="UP000423131">
    <property type="component" value="Unassembled WGS sequence"/>
</dbReference>
<dbReference type="EMBL" id="JACAVN010000001">
    <property type="protein sequence ID" value="NYA00670.1"/>
    <property type="molecule type" value="Genomic_DNA"/>
</dbReference>
<dbReference type="Proteomes" id="UP000344343">
    <property type="component" value="Unassembled WGS sequence"/>
</dbReference>
<dbReference type="EMBL" id="AAAIKW010000001">
    <property type="protein sequence ID" value="EAC4551396.1"/>
    <property type="molecule type" value="Genomic_DNA"/>
</dbReference>
<dbReference type="Proteomes" id="UP000548278">
    <property type="component" value="Unassembled WGS sequence"/>
</dbReference>
<evidence type="ECO:0000313" key="85">
    <source>
        <dbReference type="Proteomes" id="UP000527632"/>
    </source>
</evidence>
<dbReference type="EMBL" id="AALAQH010000001">
    <property type="protein sequence ID" value="ECX6923730.1"/>
    <property type="molecule type" value="Genomic_DNA"/>
</dbReference>
<dbReference type="EMBL" id="AACKDQ010000035">
    <property type="protein sequence ID" value="EAK9318000.1"/>
    <property type="molecule type" value="Genomic_DNA"/>
</dbReference>
<dbReference type="EMBL" id="AAHZFN010000002">
    <property type="protein sequence ID" value="ECB9472482.1"/>
    <property type="molecule type" value="Genomic_DNA"/>
</dbReference>
<dbReference type="Proteomes" id="UP000525850">
    <property type="component" value="Unassembled WGS sequence"/>
</dbReference>
<evidence type="ECO:0000313" key="70">
    <source>
        <dbReference type="Proteomes" id="UP000398321"/>
    </source>
</evidence>
<evidence type="ECO:0000313" key="67">
    <source>
        <dbReference type="Proteomes" id="UP000376505"/>
    </source>
</evidence>
<dbReference type="EMBL" id="DAAEEB010000005">
    <property type="protein sequence ID" value="HAA8053222.1"/>
    <property type="molecule type" value="Genomic_DNA"/>
</dbReference>
<evidence type="ECO:0000313" key="77">
    <source>
        <dbReference type="Proteomes" id="UP000467347"/>
    </source>
</evidence>
<dbReference type="EMBL" id="AABFVG010000006">
    <property type="protein sequence ID" value="EAH2282442.1"/>
    <property type="molecule type" value="Genomic_DNA"/>
</dbReference>
<dbReference type="Proteomes" id="UP000455569">
    <property type="component" value="Unassembled WGS sequence"/>
</dbReference>
<dbReference type="Proteomes" id="UP000398321">
    <property type="component" value="Unassembled WGS sequence"/>
</dbReference>
<dbReference type="Proteomes" id="UP000841146">
    <property type="component" value="Unassembled WGS sequence"/>
</dbReference>
<reference evidence="53 54" key="2">
    <citation type="journal article" date="2018" name="BMC Genomics">
        <title>Genes significantly associated with lineage II food isolates of Listeria monocytogenes.</title>
        <authorList>
            <person name="Pirone-Davies C."/>
            <person name="Chen Y."/>
            <person name="Pightling A."/>
            <person name="Ryan G."/>
            <person name="Wang Y."/>
            <person name="Yao K."/>
            <person name="Hoffmann M."/>
            <person name="Allard M.W."/>
        </authorList>
    </citation>
    <scope>NUCLEOTIDE SEQUENCE [LARGE SCALE GENOMIC DNA]</scope>
    <source>
        <strain evidence="53 54">PNUSAL000550</strain>
    </source>
</reference>
<reference evidence="50 90" key="10">
    <citation type="submission" date="2020-06" db="EMBL/GenBank/DDBJ databases">
        <title>Two Listeria outbreaks in Switzerland in 2018 and 2020.</title>
        <authorList>
            <person name="Stevens M.J.A."/>
            <person name="Bloemberg G."/>
            <person name="Nusch-Inderbinnen M."/>
            <person name="Stephan R."/>
        </authorList>
    </citation>
    <scope>NUCLEOTIDE SEQUENCE [LARGE SCALE GENOMIC DNA]</scope>
    <source>
        <strain evidence="50 90">N18-0707</strain>
    </source>
</reference>
<evidence type="ECO:0000313" key="55">
    <source>
        <dbReference type="Proteomes" id="UP000331186"/>
    </source>
</evidence>
<dbReference type="EMBL" id="AALGDA010000015">
    <property type="protein sequence ID" value="ECY9782653.1"/>
    <property type="molecule type" value="Genomic_DNA"/>
</dbReference>
<evidence type="ECO:0000313" key="60">
    <source>
        <dbReference type="Proteomes" id="UP000345329"/>
    </source>
</evidence>
<evidence type="ECO:0000313" key="59">
    <source>
        <dbReference type="Proteomes" id="UP000344343"/>
    </source>
</evidence>
<dbReference type="EMBL" id="AAASLB010000001">
    <property type="protein sequence ID" value="EAE4940549.1"/>
    <property type="molecule type" value="Genomic_DNA"/>
</dbReference>
<dbReference type="Proteomes" id="UP000840039">
    <property type="component" value="Unassembled WGS sequence"/>
</dbReference>
<dbReference type="EMBL" id="AABBYJ010000006">
    <property type="protein sequence ID" value="EAG4331707.1"/>
    <property type="molecule type" value="Genomic_DNA"/>
</dbReference>
<evidence type="ECO:0000313" key="36">
    <source>
        <dbReference type="EMBL" id="ECX6923730.1"/>
    </source>
</evidence>
<dbReference type="EMBL" id="DAAIHR010000007">
    <property type="protein sequence ID" value="HAB8398565.1"/>
    <property type="molecule type" value="Genomic_DNA"/>
</dbReference>
<dbReference type="EMBL" id="AAALRN010000001">
    <property type="protein sequence ID" value="EAD1184154.1"/>
    <property type="molecule type" value="Genomic_DNA"/>
</dbReference>
<evidence type="ECO:0000313" key="50">
    <source>
        <dbReference type="EMBL" id="NYA00670.1"/>
    </source>
</evidence>
<evidence type="ECO:0000313" key="20">
    <source>
        <dbReference type="EMBL" id="EAG2514262.1"/>
    </source>
</evidence>
<dbReference type="Proteomes" id="UP000478682">
    <property type="component" value="Unassembled WGS sequence"/>
</dbReference>
<protein>
    <submittedName>
        <fullName evidence="51">Sporozoite surface protein 2</fullName>
    </submittedName>
    <submittedName>
        <fullName evidence="9">WxL domain-containing protein</fullName>
    </submittedName>
</protein>
<evidence type="ECO:0000313" key="64">
    <source>
        <dbReference type="Proteomes" id="UP000364988"/>
    </source>
</evidence>
<dbReference type="Proteomes" id="UP000336166">
    <property type="component" value="Unassembled WGS sequence"/>
</dbReference>
<reference evidence="57 60" key="5">
    <citation type="submission" date="2018-06" db="EMBL/GenBank/DDBJ databases">
        <authorList>
            <consortium name="GenomeTrakr: Next Generation Sequencing Network for Food Pathogen Tracability"/>
        </authorList>
    </citation>
    <scope>NUCLEOTIDE SEQUENCE [LARGE SCALE GENOMIC DNA]</scope>
    <source>
        <strain evidence="21 93">10B02965A-1</strain>
        <strain evidence="7 66">CFSAN008042</strain>
        <strain evidence="23 86">CFSAN063727</strain>
        <strain evidence="39 75">CFSAN102901</strain>
        <strain evidence="13 68">FDA00006494</strain>
        <strain evidence="5 65">FDA00007096</strain>
        <strain evidence="9 71">FDA00008584</strain>
        <strain evidence="19">FDA00011243</strain>
        <strain evidence="6 55">FDA00013332</strain>
        <strain evidence="12 59">FDA00013853</strain>
        <strain evidence="33 73">FDA00014336</strain>
        <strain evidence="35 69">FDA00014370</strain>
        <strain evidence="34 70">FDA00014392</strain>
        <strain evidence="42">FDA00015054</strain>
        <strain evidence="22 89">FDA1005580-S054-001</strain>
        <strain evidence="80">FDA1090798-S029-001</strain>
        <strain evidence="81">FDA956581-098-004</strain>
        <strain evidence="20 84">FDA960927-006-004</strain>
        <strain evidence="24 94">FLAG-38921</strain>
        <strain evidence="36 74">FLAG-51482A</strain>
        <strain evidence="18 57">FLAG-54356</strain>
        <strain evidence="11 67">FSIS31901579</strain>
        <strain evidence="30 85">LS1344</strain>
        <strain evidence="40 77">OSF101448</strain>
        <strain evidence="10 60">VA-WGS-00405</strain>
    </source>
</reference>
<evidence type="ECO:0000313" key="15">
    <source>
        <dbReference type="EMBL" id="EAE4940549.1"/>
    </source>
</evidence>
<dbReference type="EMBL" id="AABAGT010000016">
    <property type="protein sequence ID" value="EAG0867793.1"/>
    <property type="molecule type" value="Genomic_DNA"/>
</dbReference>
<evidence type="ECO:0000313" key="28">
    <source>
        <dbReference type="EMBL" id="EAH2282442.1"/>
    </source>
</evidence>
<dbReference type="EMBL" id="AAANYR010000009">
    <property type="protein sequence ID" value="EAD5787701.1"/>
    <property type="molecule type" value="Genomic_DNA"/>
</dbReference>
<evidence type="ECO:0000313" key="25">
    <source>
        <dbReference type="EMBL" id="EAG6990460.1"/>
    </source>
</evidence>
<dbReference type="Proteomes" id="UP000844415">
    <property type="component" value="Unassembled WGS sequence"/>
</dbReference>
<evidence type="ECO:0000256" key="2">
    <source>
        <dbReference type="SAM" id="SignalP"/>
    </source>
</evidence>
<dbReference type="Proteomes" id="UP000345329">
    <property type="component" value="Unassembled WGS sequence"/>
</dbReference>
<dbReference type="EMBL" id="AACJYH010000001">
    <property type="protein sequence ID" value="EAK8896301.1"/>
    <property type="molecule type" value="Genomic_DNA"/>
</dbReference>
<dbReference type="EMBL" id="AABAYG010000005">
    <property type="protein sequence ID" value="EAG2245980.1"/>
    <property type="molecule type" value="Genomic_DNA"/>
</dbReference>
<reference evidence="51 99" key="1">
    <citation type="submission" date="2016-09" db="EMBL/GenBank/DDBJ databases">
        <title>100K Listeria isolates.</title>
        <authorList>
            <person name="Chen P."/>
            <person name="Weimer B.C."/>
            <person name="Kong N."/>
            <person name="Huang B."/>
        </authorList>
    </citation>
    <scope>NUCLEOTIDE SEQUENCE [LARGE SCALE GENOMIC DNA]</scope>
    <source>
        <strain evidence="51 99">BCW_2383</strain>
    </source>
</reference>
<evidence type="ECO:0000313" key="61">
    <source>
        <dbReference type="Proteomes" id="UP000350032"/>
    </source>
</evidence>
<evidence type="ECO:0000313" key="58">
    <source>
        <dbReference type="Proteomes" id="UP000339309"/>
    </source>
</evidence>
<evidence type="ECO:0000313" key="29">
    <source>
        <dbReference type="EMBL" id="EAH3294641.1"/>
    </source>
</evidence>
<evidence type="ECO:0000313" key="12">
    <source>
        <dbReference type="EMBL" id="EAD5787701.1"/>
    </source>
</evidence>
<dbReference type="Proteomes" id="UP000467347">
    <property type="component" value="Unassembled WGS sequence"/>
</dbReference>
<sequence length="237" mass="24326">MIIKKTLIVGLIGISSVTLFAPAAFAVTSEGDSKATVKFKAGTGVVNPVDPENPTKPIDPLDPSNPTDPGTGNTGSLTLDYVSSVNFGEHEVSSTEQSYSSTSRKPFIQISDRRGTGAGWKVTATATAFQNEDGAASLSGATLSFKNGETASASNTATTPTAAQTVELPTDGTSIVSVVSAKESEGMGTWINRWFGATPNDTASLNNNVQLTIPAGSATLGDHEATITWTLSDAPGV</sequence>
<evidence type="ECO:0000313" key="42">
    <source>
        <dbReference type="EMBL" id="EDP8514421.1"/>
    </source>
</evidence>
<dbReference type="EMBL" id="AABBZO010000008">
    <property type="protein sequence ID" value="EAG4462260.1"/>
    <property type="molecule type" value="Genomic_DNA"/>
</dbReference>
<evidence type="ECO:0000313" key="71">
    <source>
        <dbReference type="Proteomes" id="UP000403352"/>
    </source>
</evidence>
<dbReference type="EMBL" id="MJTJ01000023">
    <property type="protein sequence ID" value="OET47812.1"/>
    <property type="molecule type" value="Genomic_DNA"/>
</dbReference>
<evidence type="ECO:0000313" key="32">
    <source>
        <dbReference type="EMBL" id="EAK9318000.1"/>
    </source>
</evidence>
<evidence type="ECO:0000313" key="96">
    <source>
        <dbReference type="Proteomes" id="UP000841146"/>
    </source>
</evidence>
<dbReference type="EMBL" id="AABGHY010000006">
    <property type="protein sequence ID" value="EAH3294641.1"/>
    <property type="molecule type" value="Genomic_DNA"/>
</dbReference>
<reference evidence="44" key="9">
    <citation type="submission" date="2020-01" db="EMBL/GenBank/DDBJ databases">
        <authorList>
            <consortium name="NCBI Pathogen Detection Project"/>
        </authorList>
    </citation>
    <scope>NUCLEOTIDE SEQUENCE</scope>
    <source>
        <strain evidence="43">09CEB371LM</strain>
        <strain evidence="45">CFIAFB20100120</strain>
        <strain evidence="44">CFIAFB20130012</strain>
        <strain evidence="47">CFIAFB20170037</strain>
        <strain evidence="46">CFIAFB20170045</strain>
        <strain evidence="48">DMG1500109</strain>
    </source>
</reference>
<dbReference type="Proteomes" id="UP000337746">
    <property type="component" value="Unassembled WGS sequence"/>
</dbReference>
<evidence type="ECO:0000313" key="23">
    <source>
        <dbReference type="EMBL" id="EAG4462260.1"/>
    </source>
</evidence>
<evidence type="ECO:0000313" key="17">
    <source>
        <dbReference type="EMBL" id="EAG1892098.1"/>
    </source>
</evidence>
<evidence type="ECO:0000313" key="76">
    <source>
        <dbReference type="Proteomes" id="UP000460224"/>
    </source>
</evidence>
<reference evidence="56 58" key="6">
    <citation type="submission" date="2018-06" db="EMBL/GenBank/DDBJ databases">
        <authorList>
            <consortium name="PulseNet: The National Subtyping Network for Foodborne Disease Surveillance"/>
            <person name="Tarr C.L."/>
            <person name="Trees E."/>
            <person name="Katz L.S."/>
            <person name="Carleton-Romer H.A."/>
            <person name="Stroika S."/>
            <person name="Kucerova Z."/>
            <person name="Roache K.F."/>
            <person name="Sabol A.L."/>
            <person name="Besser J."/>
            <person name="Gerner-Smidt P."/>
        </authorList>
    </citation>
    <scope>NUCLEOTIDE SEQUENCE [LARGE SCALE GENOMIC DNA]</scope>
    <source>
        <strain evidence="4 58">2015L-6227</strain>
        <strain evidence="14 56">PNUSAL000134</strain>
        <strain evidence="8 62">PNUSAL000910</strain>
        <strain evidence="16 63">PNUSAL002180</strain>
        <strain evidence="17 79">PNUSAL002298</strain>
        <strain evidence="31 61">PNUSAL004402</strain>
        <strain evidence="38 82">PNUSAL005692</strain>
    </source>
</reference>
<evidence type="ECO:0000313" key="40">
    <source>
        <dbReference type="EMBL" id="EDN9837185.1"/>
    </source>
</evidence>
<evidence type="ECO:0000313" key="38">
    <source>
        <dbReference type="EMBL" id="ECY9782653.1"/>
    </source>
</evidence>
<evidence type="ECO:0000313" key="6">
    <source>
        <dbReference type="EMBL" id="EAC6547731.1"/>
    </source>
</evidence>
<dbReference type="Proteomes" id="UP000272537">
    <property type="component" value="Unassembled WGS sequence"/>
</dbReference>
<evidence type="ECO:0000313" key="89">
    <source>
        <dbReference type="Proteomes" id="UP000540117"/>
    </source>
</evidence>
<evidence type="ECO:0000313" key="73">
    <source>
        <dbReference type="Proteomes" id="UP000423131"/>
    </source>
</evidence>
<evidence type="ECO:0000313" key="88">
    <source>
        <dbReference type="Proteomes" id="UP000533021"/>
    </source>
</evidence>
<dbReference type="EMBL" id="AABEMN010000003">
    <property type="protein sequence ID" value="EAG9518704.1"/>
    <property type="molecule type" value="Genomic_DNA"/>
</dbReference>
<evidence type="ECO:0000259" key="3">
    <source>
        <dbReference type="Pfam" id="PF13731"/>
    </source>
</evidence>
<dbReference type="KEGG" id="lmv:Y193_12810"/>
<evidence type="ECO:0000313" key="18">
    <source>
        <dbReference type="EMBL" id="EAG2086173.1"/>
    </source>
</evidence>
<dbReference type="Proteomes" id="UP000842809">
    <property type="component" value="Unassembled WGS sequence"/>
</dbReference>
<dbReference type="EMBL" id="AABAWE010000001">
    <property type="protein sequence ID" value="EAG2086173.1"/>
    <property type="molecule type" value="Genomic_DNA"/>
</dbReference>
<evidence type="ECO:0000313" key="86">
    <source>
        <dbReference type="Proteomes" id="UP000528151"/>
    </source>
</evidence>
<dbReference type="EMBL" id="AANEHK010000004">
    <property type="protein sequence ID" value="EDO0985496.1"/>
    <property type="molecule type" value="Genomic_DNA"/>
</dbReference>
<evidence type="ECO:0000313" key="41">
    <source>
        <dbReference type="EMBL" id="EDO0985496.1"/>
    </source>
</evidence>
<accession>A0A0B8RGA9</accession>
<dbReference type="Proteomes" id="UP000331186">
    <property type="component" value="Unassembled WGS sequence"/>
</dbReference>
<evidence type="ECO:0000313" key="7">
    <source>
        <dbReference type="EMBL" id="EAC7479176.1"/>
    </source>
</evidence>
<dbReference type="EMBL" id="AABBHO010000015">
    <property type="protein sequence ID" value="EAG2996974.1"/>
    <property type="molecule type" value="Genomic_DNA"/>
</dbReference>
<dbReference type="InterPro" id="IPR027994">
    <property type="entry name" value="WxL_dom"/>
</dbReference>
<evidence type="ECO:0000313" key="14">
    <source>
        <dbReference type="EMBL" id="EAE2354681.1"/>
    </source>
</evidence>
<dbReference type="EMBL" id="AABBAW010000001">
    <property type="protein sequence ID" value="EAG2514262.1"/>
    <property type="molecule type" value="Genomic_DNA"/>
</dbReference>
<evidence type="ECO:0000313" key="22">
    <source>
        <dbReference type="EMBL" id="EAG4331707.1"/>
    </source>
</evidence>
<evidence type="ECO:0000313" key="16">
    <source>
        <dbReference type="EMBL" id="EAG0867793.1"/>
    </source>
</evidence>
<reference evidence="87 88" key="8">
    <citation type="submission" date="2019-04" db="EMBL/GenBank/DDBJ databases">
        <authorList>
            <person name="Ashton P.M."/>
            <person name="Dallman T."/>
            <person name="Nair S."/>
            <person name="De Pinna E."/>
            <person name="Peters T."/>
            <person name="Grant K."/>
        </authorList>
    </citation>
    <scope>NUCLEOTIDE SEQUENCE [LARGE SCALE GENOMIC DNA]</scope>
    <source>
        <strain evidence="28 88">282333</strain>
        <strain evidence="29 87">282352</strain>
        <strain evidence="27 91">289003</strain>
        <strain evidence="41 78">788324</strain>
        <strain evidence="15">RL15000286</strain>
    </source>
</reference>
<evidence type="ECO:0000313" key="5">
    <source>
        <dbReference type="EMBL" id="EAC5551022.1"/>
    </source>
</evidence>
<keyword evidence="2" id="KW-0732">Signal</keyword>
<evidence type="ECO:0000313" key="31">
    <source>
        <dbReference type="EMBL" id="EAK8896301.1"/>
    </source>
</evidence>
<evidence type="ECO:0000313" key="78">
    <source>
        <dbReference type="Proteomes" id="UP000467536"/>
    </source>
</evidence>
<evidence type="ECO:0000313" key="27">
    <source>
        <dbReference type="EMBL" id="EAG9518704.1"/>
    </source>
</evidence>
<evidence type="ECO:0000313" key="52">
    <source>
        <dbReference type="EMBL" id="OET48615.1"/>
    </source>
</evidence>
<evidence type="ECO:0000313" key="80">
    <source>
        <dbReference type="Proteomes" id="UP000478704"/>
    </source>
</evidence>
<dbReference type="Proteomes" id="UP000427828">
    <property type="component" value="Unassembled WGS sequence"/>
</dbReference>
<dbReference type="Proteomes" id="UP000389283">
    <property type="component" value="Unassembled WGS sequence"/>
</dbReference>
<dbReference type="Proteomes" id="UP000840197">
    <property type="component" value="Unassembled WGS sequence"/>
</dbReference>
<dbReference type="Proteomes" id="UP000544530">
    <property type="component" value="Unassembled WGS sequence"/>
</dbReference>
<dbReference type="Proteomes" id="UP000376505">
    <property type="component" value="Unassembled WGS sequence"/>
</dbReference>